<evidence type="ECO:0000256" key="11">
    <source>
        <dbReference type="ARBA" id="ARBA00023182"/>
    </source>
</evidence>
<dbReference type="SUPFAM" id="SSF48726">
    <property type="entry name" value="Immunoglobulin"/>
    <property type="match status" value="1"/>
</dbReference>
<keyword evidence="7" id="KW-1064">Adaptive immunity</keyword>
<keyword evidence="6" id="KW-1133">Transmembrane helix</keyword>
<evidence type="ECO:0000256" key="5">
    <source>
        <dbReference type="ARBA" id="ARBA00022859"/>
    </source>
</evidence>
<evidence type="ECO:0000256" key="9">
    <source>
        <dbReference type="ARBA" id="ARBA00023157"/>
    </source>
</evidence>
<evidence type="ECO:0000256" key="2">
    <source>
        <dbReference type="ARBA" id="ARBA00007394"/>
    </source>
</evidence>
<dbReference type="InterPro" id="IPR014745">
    <property type="entry name" value="MHC_II_a/b_N"/>
</dbReference>
<proteinExistence type="inferred from homology"/>
<protein>
    <recommendedName>
        <fullName evidence="14">Ig-like domain-containing protein</fullName>
    </recommendedName>
</protein>
<dbReference type="InterPro" id="IPR036179">
    <property type="entry name" value="Ig-like_dom_sf"/>
</dbReference>
<keyword evidence="5" id="KW-0391">Immunity</keyword>
<dbReference type="Gene3D" id="2.60.40.10">
    <property type="entry name" value="Immunoglobulins"/>
    <property type="match status" value="1"/>
</dbReference>
<feature type="compositionally biased region" description="Low complexity" evidence="13">
    <location>
        <begin position="60"/>
        <end position="86"/>
    </location>
</feature>
<keyword evidence="12" id="KW-0393">Immunoglobulin domain</keyword>
<evidence type="ECO:0000256" key="7">
    <source>
        <dbReference type="ARBA" id="ARBA00023130"/>
    </source>
</evidence>
<dbReference type="Pfam" id="PF07654">
    <property type="entry name" value="C1-set"/>
    <property type="match status" value="1"/>
</dbReference>
<evidence type="ECO:0000256" key="8">
    <source>
        <dbReference type="ARBA" id="ARBA00023136"/>
    </source>
</evidence>
<dbReference type="PANTHER" id="PTHR19944">
    <property type="entry name" value="MHC CLASS II-RELATED"/>
    <property type="match status" value="1"/>
</dbReference>
<dbReference type="PANTHER" id="PTHR19944:SF86">
    <property type="entry name" value="HLA CLASS II HISTOCOMPATIBILITY ANTIGEN, DR ALPHA CHAIN"/>
    <property type="match status" value="1"/>
</dbReference>
<organism evidence="15 16">
    <name type="scientific">Conger conger</name>
    <name type="common">Conger eel</name>
    <name type="synonym">Muraena conger</name>
    <dbReference type="NCBI Taxonomy" id="82655"/>
    <lineage>
        <taxon>Eukaryota</taxon>
        <taxon>Metazoa</taxon>
        <taxon>Chordata</taxon>
        <taxon>Craniata</taxon>
        <taxon>Vertebrata</taxon>
        <taxon>Euteleostomi</taxon>
        <taxon>Actinopterygii</taxon>
        <taxon>Neopterygii</taxon>
        <taxon>Teleostei</taxon>
        <taxon>Anguilliformes</taxon>
        <taxon>Congridae</taxon>
        <taxon>Conger</taxon>
    </lineage>
</organism>
<dbReference type="SUPFAM" id="SSF54452">
    <property type="entry name" value="MHC antigen-recognition domain"/>
    <property type="match status" value="1"/>
</dbReference>
<evidence type="ECO:0000256" key="3">
    <source>
        <dbReference type="ARBA" id="ARBA00022692"/>
    </source>
</evidence>
<evidence type="ECO:0000259" key="14">
    <source>
        <dbReference type="PROSITE" id="PS50835"/>
    </source>
</evidence>
<name>A0A9Q1E2C6_CONCO</name>
<dbReference type="GO" id="GO:0002250">
    <property type="term" value="P:adaptive immune response"/>
    <property type="evidence" value="ECO:0007669"/>
    <property type="project" value="UniProtKB-KW"/>
</dbReference>
<gene>
    <name evidence="15" type="ORF">COCON_G00006980</name>
</gene>
<dbReference type="InterPro" id="IPR007110">
    <property type="entry name" value="Ig-like_dom"/>
</dbReference>
<comment type="caution">
    <text evidence="15">The sequence shown here is derived from an EMBL/GenBank/DDBJ whole genome shotgun (WGS) entry which is preliminary data.</text>
</comment>
<evidence type="ECO:0000256" key="4">
    <source>
        <dbReference type="ARBA" id="ARBA00022729"/>
    </source>
</evidence>
<dbReference type="CDD" id="cd05767">
    <property type="entry name" value="IgC1_MHC_II_alpha"/>
    <property type="match status" value="1"/>
</dbReference>
<keyword evidence="9" id="KW-1015">Disulfide bond</keyword>
<evidence type="ECO:0000256" key="6">
    <source>
        <dbReference type="ARBA" id="ARBA00022989"/>
    </source>
</evidence>
<keyword evidence="10" id="KW-0325">Glycoprotein</keyword>
<keyword evidence="16" id="KW-1185">Reference proteome</keyword>
<dbReference type="InterPro" id="IPR011162">
    <property type="entry name" value="MHC_I/II-like_Ag-recog"/>
</dbReference>
<dbReference type="GO" id="GO:0042613">
    <property type="term" value="C:MHC class II protein complex"/>
    <property type="evidence" value="ECO:0007669"/>
    <property type="project" value="UniProtKB-KW"/>
</dbReference>
<dbReference type="OrthoDB" id="8925804at2759"/>
<evidence type="ECO:0000256" key="12">
    <source>
        <dbReference type="ARBA" id="ARBA00023319"/>
    </source>
</evidence>
<sequence length="320" mass="35743">MLKALSDRYISHYETTQGRVLLYFDEDVFEFRFAKVPDELVAETPPMSLGGGMGMSAVHSSSSLSSSSSSQSEPSSKSETESSPSSDSEEERAHRLEELQDQTQDQSRASLCCLKLKMNHSIFTAVLLGAVYVLAKVEGHIDIQVIACQTNDTAPEHEDLLDGDEMFYVDFKNKEIILTLPDFADKFNTPGWYEQAQVEHATCLNNLEVAVKSENDPPEAIDPPESTVYAREEVELGKKNILICFVNNFHPAPVKVTWTKNNAEVKDGVTLSRYYPNRDLTFQQFSTLSITPEEGDAYSCTVEHKGLQDPLTKIWGEDPV</sequence>
<reference evidence="15" key="1">
    <citation type="journal article" date="2023" name="Science">
        <title>Genome structures resolve the early diversification of teleost fishes.</title>
        <authorList>
            <person name="Parey E."/>
            <person name="Louis A."/>
            <person name="Montfort J."/>
            <person name="Bouchez O."/>
            <person name="Roques C."/>
            <person name="Iampietro C."/>
            <person name="Lluch J."/>
            <person name="Castinel A."/>
            <person name="Donnadieu C."/>
            <person name="Desvignes T."/>
            <person name="Floi Bucao C."/>
            <person name="Jouanno E."/>
            <person name="Wen M."/>
            <person name="Mejri S."/>
            <person name="Dirks R."/>
            <person name="Jansen H."/>
            <person name="Henkel C."/>
            <person name="Chen W.J."/>
            <person name="Zahm M."/>
            <person name="Cabau C."/>
            <person name="Klopp C."/>
            <person name="Thompson A.W."/>
            <person name="Robinson-Rechavi M."/>
            <person name="Braasch I."/>
            <person name="Lecointre G."/>
            <person name="Bobe J."/>
            <person name="Postlethwait J.H."/>
            <person name="Berthelot C."/>
            <person name="Roest Crollius H."/>
            <person name="Guiguen Y."/>
        </authorList>
    </citation>
    <scope>NUCLEOTIDE SEQUENCE</scope>
    <source>
        <strain evidence="15">Concon-B</strain>
    </source>
</reference>
<comment type="similarity">
    <text evidence="2">Belongs to the MHC class II family.</text>
</comment>
<dbReference type="InterPro" id="IPR003597">
    <property type="entry name" value="Ig_C1-set"/>
</dbReference>
<dbReference type="InterPro" id="IPR013783">
    <property type="entry name" value="Ig-like_fold"/>
</dbReference>
<evidence type="ECO:0000313" key="16">
    <source>
        <dbReference type="Proteomes" id="UP001152803"/>
    </source>
</evidence>
<dbReference type="SMART" id="SM00920">
    <property type="entry name" value="MHC_II_alpha"/>
    <property type="match status" value="1"/>
</dbReference>
<dbReference type="Gene3D" id="3.10.320.10">
    <property type="entry name" value="Class II Histocompatibility Antigen, M Beta Chain, Chain B, domain 1"/>
    <property type="match status" value="1"/>
</dbReference>
<feature type="domain" description="Ig-like" evidence="14">
    <location>
        <begin position="218"/>
        <end position="312"/>
    </location>
</feature>
<dbReference type="EMBL" id="JAFJMO010000001">
    <property type="protein sequence ID" value="KAJ8288039.1"/>
    <property type="molecule type" value="Genomic_DNA"/>
</dbReference>
<evidence type="ECO:0000313" key="15">
    <source>
        <dbReference type="EMBL" id="KAJ8288039.1"/>
    </source>
</evidence>
<dbReference type="InterPro" id="IPR003006">
    <property type="entry name" value="Ig/MHC_CS"/>
</dbReference>
<evidence type="ECO:0000256" key="13">
    <source>
        <dbReference type="SAM" id="MobiDB-lite"/>
    </source>
</evidence>
<dbReference type="PROSITE" id="PS00290">
    <property type="entry name" value="IG_MHC"/>
    <property type="match status" value="1"/>
</dbReference>
<dbReference type="InterPro" id="IPR001003">
    <property type="entry name" value="MHC_II_a_N"/>
</dbReference>
<feature type="region of interest" description="Disordered" evidence="13">
    <location>
        <begin position="45"/>
        <end position="102"/>
    </location>
</feature>
<keyword evidence="8" id="KW-0472">Membrane</keyword>
<evidence type="ECO:0000256" key="1">
    <source>
        <dbReference type="ARBA" id="ARBA00004479"/>
    </source>
</evidence>
<keyword evidence="11" id="KW-0491">MHC II</keyword>
<keyword evidence="3" id="KW-0812">Transmembrane</keyword>
<dbReference type="Pfam" id="PF00993">
    <property type="entry name" value="MHC_II_alpha"/>
    <property type="match status" value="1"/>
</dbReference>
<dbReference type="SMART" id="SM00407">
    <property type="entry name" value="IGc1"/>
    <property type="match status" value="1"/>
</dbReference>
<dbReference type="InterPro" id="IPR050160">
    <property type="entry name" value="MHC/Immunoglobulin"/>
</dbReference>
<comment type="subcellular location">
    <subcellularLocation>
        <location evidence="1">Membrane</location>
        <topology evidence="1">Single-pass type I membrane protein</topology>
    </subcellularLocation>
</comment>
<accession>A0A9Q1E2C6</accession>
<dbReference type="PROSITE" id="PS50835">
    <property type="entry name" value="IG_LIKE"/>
    <property type="match status" value="1"/>
</dbReference>
<dbReference type="Proteomes" id="UP001152803">
    <property type="component" value="Unassembled WGS sequence"/>
</dbReference>
<dbReference type="GO" id="GO:0002504">
    <property type="term" value="P:antigen processing and presentation of peptide or polysaccharide antigen via MHC class II"/>
    <property type="evidence" value="ECO:0007669"/>
    <property type="project" value="UniProtKB-KW"/>
</dbReference>
<dbReference type="AlphaFoldDB" id="A0A9Q1E2C6"/>
<evidence type="ECO:0000256" key="10">
    <source>
        <dbReference type="ARBA" id="ARBA00023180"/>
    </source>
</evidence>
<keyword evidence="4" id="KW-0732">Signal</keyword>